<dbReference type="AlphaFoldDB" id="A0A7H8XJ22"/>
<organism evidence="2 3">
    <name type="scientific">Micromonospora carbonacea</name>
    <dbReference type="NCBI Taxonomy" id="47853"/>
    <lineage>
        <taxon>Bacteria</taxon>
        <taxon>Bacillati</taxon>
        <taxon>Actinomycetota</taxon>
        <taxon>Actinomycetes</taxon>
        <taxon>Micromonosporales</taxon>
        <taxon>Micromonosporaceae</taxon>
        <taxon>Micromonospora</taxon>
    </lineage>
</organism>
<feature type="region of interest" description="Disordered" evidence="1">
    <location>
        <begin position="1"/>
        <end position="76"/>
    </location>
</feature>
<accession>A0A7H8XJ22</accession>
<proteinExistence type="predicted"/>
<feature type="compositionally biased region" description="Pro residues" evidence="1">
    <location>
        <begin position="14"/>
        <end position="34"/>
    </location>
</feature>
<gene>
    <name evidence="2" type="ORF">HXZ27_13360</name>
</gene>
<protein>
    <submittedName>
        <fullName evidence="2">Uncharacterized protein</fullName>
    </submittedName>
</protein>
<dbReference type="EMBL" id="CP058322">
    <property type="protein sequence ID" value="QLD25073.1"/>
    <property type="molecule type" value="Genomic_DNA"/>
</dbReference>
<name>A0A7H8XJ22_9ACTN</name>
<dbReference type="Proteomes" id="UP000509335">
    <property type="component" value="Chromosome"/>
</dbReference>
<evidence type="ECO:0000313" key="2">
    <source>
        <dbReference type="EMBL" id="QLD25073.1"/>
    </source>
</evidence>
<evidence type="ECO:0000256" key="1">
    <source>
        <dbReference type="SAM" id="MobiDB-lite"/>
    </source>
</evidence>
<evidence type="ECO:0000313" key="3">
    <source>
        <dbReference type="Proteomes" id="UP000509335"/>
    </source>
</evidence>
<reference evidence="2 3" key="1">
    <citation type="submission" date="2020-07" db="EMBL/GenBank/DDBJ databases">
        <title>A bifunctional nitrone conjugated secondary metabolite targeting the ribosome.</title>
        <authorList>
            <person name="Limbrick E.M."/>
            <person name="Graf M."/>
            <person name="Derewacz D.K."/>
            <person name="Nguyen F."/>
            <person name="Spraggins J.M."/>
            <person name="Wieland M."/>
            <person name="Ynigez-Gutierrez A.E."/>
            <person name="Reisman B.J."/>
            <person name="Zinshteyn B."/>
            <person name="McCulloch K."/>
            <person name="Iverson T.M."/>
            <person name="Green R."/>
            <person name="Wilson D.N."/>
            <person name="Bachmann B.O."/>
        </authorList>
    </citation>
    <scope>NUCLEOTIDE SEQUENCE [LARGE SCALE GENOMIC DNA]</scope>
    <source>
        <strain evidence="3">aurantiaca</strain>
    </source>
</reference>
<sequence length="359" mass="37927">MPPPTDTPKGSPAGTPPGPREPGPASPPQPPPTPASGAGRAAPESGPTTPGATPERAREQTGGPPERATEQTGGPPAQFSRRAVLWAAGGGLASAVVGAVVAEVASRLTSPDQAVRDDRAVEAAKQSAAQQKPPLSVNAYYYDRSDDASVCLFPVPLTGEQRHRLLDLPRTPTTVTDLAAAGDGVDTVYPGDQRHPYRLFTRVRLSVVGQWTGPVFVTQIRARVQRRSAPLSGAYVFEGSQGGGEPLKIGFDLDEPDSIARVVTEKLELGAAYVDGHSLTLSPGEPLTVDVQAQTDRSYCEWVIELDVDLGGERRVLTVDDDGRPFRSSSLARNYQERYYAKITGGWGADGPGAFEGRS</sequence>
<dbReference type="KEGG" id="mcab:HXZ27_13360"/>